<protein>
    <submittedName>
        <fullName evidence="3">Death domain-containing protein</fullName>
    </submittedName>
</protein>
<dbReference type="UCSC" id="ZC196.4">
    <property type="organism name" value="c. elegans"/>
</dbReference>
<proteinExistence type="predicted"/>
<feature type="coiled-coil region" evidence="1">
    <location>
        <begin position="206"/>
        <end position="300"/>
    </location>
</feature>
<dbReference type="IntAct" id="O01628">
    <property type="interactions" value="1"/>
</dbReference>
<dbReference type="InterPro" id="IPR007883">
    <property type="entry name" value="DUF713"/>
</dbReference>
<gene>
    <name evidence="3" type="ORF">CELE_ZC196.4</name>
    <name evidence="3 5" type="ORF">ZC196.4</name>
</gene>
<dbReference type="PANTHER" id="PTHR21566:SF7">
    <property type="entry name" value="DUF4455 DOMAIN-CONTAINING PROTEIN-RELATED"/>
    <property type="match status" value="1"/>
</dbReference>
<evidence type="ECO:0000313" key="5">
    <source>
        <dbReference type="WormBase" id="ZC196.4"/>
    </source>
</evidence>
<dbReference type="SMR" id="O01628"/>
<dbReference type="HOGENOM" id="CLU_546587_0_0_1"/>
<keyword evidence="4" id="KW-1185">Reference proteome</keyword>
<dbReference type="PhylomeDB" id="O01628"/>
<organism evidence="3 4">
    <name type="scientific">Caenorhabditis elegans</name>
    <dbReference type="NCBI Taxonomy" id="6239"/>
    <lineage>
        <taxon>Eukaryota</taxon>
        <taxon>Metazoa</taxon>
        <taxon>Ecdysozoa</taxon>
        <taxon>Nematoda</taxon>
        <taxon>Chromadorea</taxon>
        <taxon>Rhabditida</taxon>
        <taxon>Rhabditina</taxon>
        <taxon>Rhabditomorpha</taxon>
        <taxon>Rhabditoidea</taxon>
        <taxon>Rhabditidae</taxon>
        <taxon>Peloderinae</taxon>
        <taxon>Caenorhabditis</taxon>
    </lineage>
</organism>
<evidence type="ECO:0000256" key="2">
    <source>
        <dbReference type="SAM" id="MobiDB-lite"/>
    </source>
</evidence>
<keyword evidence="1" id="KW-0175">Coiled coil</keyword>
<dbReference type="WormBase" id="ZC196.4">
    <property type="protein sequence ID" value="CE52433"/>
    <property type="gene ID" value="WBGene00022548"/>
</dbReference>
<dbReference type="PaxDb" id="6239-ZC196.4"/>
<feature type="region of interest" description="Disordered" evidence="2">
    <location>
        <begin position="499"/>
        <end position="533"/>
    </location>
</feature>
<evidence type="ECO:0000313" key="3">
    <source>
        <dbReference type="EMBL" id="CCD62099.2"/>
    </source>
</evidence>
<accession>O01628</accession>
<sequence length="533" mass="62093">MDTEPMCGISEESKKHIIHFILELTYFIFSKNVLDSGKHLMCSDLTRFRESWDDLYLKNNSFFEHLFNFLVKNTHGITEIRDESGRIIEISIKVPQKEKCAVGNPVKTEEVPLDEQINISFVNCTKSTEMQISLDLQDESKNISVETELQDSSSNEKTELTIEDSAQKSFLSDLFSDLEPVGKNVTKENTIEDDKKPDFCEYSNICDEFLENYQKMENEHNEMTSKYQILGENKSELKEQDDSEKECEEQNGEFLEKLENQNKVNSKLLKEARRKREKRRRELQEDLEKMRQNQKQCFEAWLSGMRLRQHFNEKEQEVGNWIKKCYKKPITRLLNYYDDFINLTRGRTKLKNRGQDLNDDIQEEIIYFHEKVASLLDTFETLFNQLGELSKISENALFIEVLRKNICEHANSLHPILNVLEKDCLSRDWKNNLEKEFSSINTLNIPTTGGLRKICKDASFSDYVNLEFPKRIPESSVTIEDVSNRDIAESSNSDVDQLSSLNLDGVVSQPKKPDLKRDRSSSRTCVAPKKSKN</sequence>
<dbReference type="Proteomes" id="UP000001940">
    <property type="component" value="Chromosome V"/>
</dbReference>
<dbReference type="PANTHER" id="PTHR21566">
    <property type="entry name" value="CILIA- AND FLAGELLA-ASSOCIATED PROTEIN 251-LIKE-RELATED-RELATED"/>
    <property type="match status" value="1"/>
</dbReference>
<dbReference type="OrthoDB" id="5877235at2759"/>
<dbReference type="AGR" id="WB:WBGene00022548"/>
<reference evidence="3 4" key="1">
    <citation type="journal article" date="1998" name="Science">
        <title>Genome sequence of the nematode C. elegans: a platform for investigating biology.</title>
        <authorList>
            <consortium name="The C. elegans sequencing consortium"/>
            <person name="Sulson J.E."/>
            <person name="Waterston R."/>
        </authorList>
    </citation>
    <scope>NUCLEOTIDE SEQUENCE [LARGE SCALE GENOMIC DNA]</scope>
    <source>
        <strain evidence="3 4">Bristol N2</strain>
    </source>
</reference>
<dbReference type="Pfam" id="PF05218">
    <property type="entry name" value="DUF713"/>
    <property type="match status" value="1"/>
</dbReference>
<dbReference type="InParanoid" id="O01628"/>
<dbReference type="EMBL" id="BX284605">
    <property type="protein sequence ID" value="CCD62099.2"/>
    <property type="molecule type" value="Genomic_DNA"/>
</dbReference>
<feature type="compositionally biased region" description="Basic and acidic residues" evidence="2">
    <location>
        <begin position="511"/>
        <end position="521"/>
    </location>
</feature>
<dbReference type="Bgee" id="WBGene00022548">
    <property type="expression patterns" value="Expressed in adult organism and 1 other cell type or tissue"/>
</dbReference>
<evidence type="ECO:0000256" key="1">
    <source>
        <dbReference type="SAM" id="Coils"/>
    </source>
</evidence>
<dbReference type="AlphaFoldDB" id="O01628"/>
<name>O01628_CAEEL</name>
<evidence type="ECO:0000313" key="4">
    <source>
        <dbReference type="Proteomes" id="UP000001940"/>
    </source>
</evidence>
<dbReference type="eggNOG" id="ENOG502R2GN">
    <property type="taxonomic scope" value="Eukaryota"/>
</dbReference>
<dbReference type="FunCoup" id="O01628">
    <property type="interactions" value="2"/>
</dbReference>